<evidence type="ECO:0000313" key="8">
    <source>
        <dbReference type="EMBL" id="KAI2656477.1"/>
    </source>
</evidence>
<dbReference type="InterPro" id="IPR051841">
    <property type="entry name" value="MT-Golgi_org_protein"/>
</dbReference>
<evidence type="ECO:0000259" key="7">
    <source>
        <dbReference type="Pfam" id="PF21670"/>
    </source>
</evidence>
<keyword evidence="4 5" id="KW-0175">Coiled coil</keyword>
<dbReference type="Gene3D" id="1.10.287.1490">
    <property type="match status" value="2"/>
</dbReference>
<sequence length="3331" mass="382260">MKFNMNKAGPLLAWMNTMFPEKHVWEFVPMRDGLRLLKICFKLRGMENFEDFKTLSLYKKVEVIFSFLHDDFHLTKRQSSLILQKINGGIDLELQVAKVALLLCYCTFKKGIMPPMDSNTEEEITSMFRFVKDDTDSLSLDEGLEQFLDQDSFMNSTYSSSMSIGSSPLYTDDESPIVGRFQRPPRVQFQELCTVASSSDSSPIQDLMSTPHFQLKKLRKELAHEGDVRDELEKELANQINIISEKEGLISQLQHRVERMLREHGELEKDHKAALLELQEKNESLLHRVHEVLKQCQDLKTDNSQKERKIDELTEENGTLTAQVRNAFAQLARAEEEVAKLTLAHESAQAEWKNRKEFLEKELNEAVTHRDCLSEQVQILQGKISVLEDELKKAQSQEKGEVLGPIMEWEKLKQELADLTRQLAQLQDTISRLEKEKAELEALLAEERCSFEKETKRLQMVVFDLEQSINNIRLERETLQEALQTQKEMLTAQISALESDVSRLQQVEVQLSAEIKISADLRQQREKLEGKVASLDKMVHALHAEIQGLEVERASQQDALNALIVDLQSARATIQEYENKLEEHQNVVQENESLKKEACTLQQEINEHLQTNGDLQEQINILRQEKTEEENKVNQALTKIQSLQTQILDLSKQISLKDEEIRNLRNKYDAVDHELKLVKEQNIEINEMIKSNRKEHEDTVKKLQQELDTASSIASEKQEEMLVLSAEVTSLKEQICRYSENEVQKQQELSVLEAQHNVLKENMTSIQSQLAEVTTTASQKESELHLLQQELCQQETLREEAQELEKARREELEITVIELQKTILEVTSLVSEREACMNSLQDEIKDQQLRAKQCEDDLRSELKEKVGNLQELLDAANRDAADKEHILQSLNEKLKQVELLCQQKEKDVGEMHQTKEDLEKRITEQKQQLDECQQNLEILRKERDHLSAQVSSLQDEISRSQQEVSVLQADNSVLKENLGALQNQLAEVTTTASQKESELLLLQQELSHQETLRVKALELETIKREEFEKKVSELQAKILEVSTLASQREAQVISLQNEMKDQQLRAKQSEDDLRRELEEKVGTLQGELDTVSRCAVDKDELLGSLDQKLKEMEGLFLQKEKDILETHQAKEELEKRIVELHVETQQLSECQQNLEILRKERDHLSAEVTSLKAEIHSYQDTEVQKQQEISVLEVERNMLKENMTDLEKKLVEETTASLQKQSELVLLQDKLHQQESLRERAQELETSKREELERTVSELQAQILEVSTLASEREACVNSLQDQLTDQLKSKQSEDDLRRVLEEKVETLQGQLETVSRDVSDKDQLLETMDQKLRQMDLLCQEKEKDVLDMHQVKEDLEKKIGELIVEKQQLVEYQQNLETVKKERDILSTEVTSLKDEVQKFQENEVQKQQEISILEVEQNTLKENLAALKTQVAELTTTASQKESELLLLQKEVCEQNNIKEKAQKLEKDISELQVKIHEVSTLASEREAQIVSLKDEINDQQLRTKQSEDELRRVLEEKIETLQRQLETTTCDITGKDHLLQSLDQKLKQVELLCQQKEKDVLEIQHSKEDLEKRISELFVEKQQKQEEYQQNLETVRKEREVLSTEVVSLKHEIRSHQENEVRKQQEIYALEVEHNTLKENLAVLKTQMVELTTTASQKESEVQLLQKEVCEQENFKEKSQELEMQISELQAKILEVSTLASEREAQLSSLKNEINDQQLRAKQSEDDLCRVLEEKIETLKGQFETATRDVSDKDQVLQTLDLKLRKMELLCKQKEKDVLEIQHSKEALEKRIGELHADRRQLDGDLEMLRQEKDHLSSLNQSLRKKCGASQKIQAELELKVEEQSSSVLALKKASQKWEEQNQELLEQLKAKTEAVEHYKAQVDKAKNHYNGKKQLLVEAQELNQILEHSLEASKREVKALETELTLARMELDQASTKEKNLAAKVKSLEAQVDFADRQLREQRKMTDDKENMRHRESQYIRVPEKQQDTSTDSLEFELNDSLNTISRSAVPGESSTPLVRSSERLAAKRRALGAESLETLYFTPLSQQGNKRKGDYNDAFEHTLESSITSIGDLVVDSAKKLTASARRRRTTQVINITMAKKTSGSAEGDESFYSLHSARSQPNLAVQRSRPFSMDLSEESATATLSKADTLQSLPGYPTSAFCIGAENEPEHAADDWMRIAELQARNKACLPHLKSSYPLESRPSLGPSFTVTDEDLRMGDPDETIRRASMMPGQILESLNSRRFSLAPSSSQSSANSQPQRATMLPGQIRSSTAAHRATQVAKTSSNMRASENKRSPLAPKRPGSQLQVPDTPEAKKLASCFPRPMTPKARFGNSQNRPPNSPAERRQSVMFTVENTPKNSGRGDSRLQRGLNKLRNSARKSPAVASRALRTAVAGKSPLDSTRRRSPRNKSPKSSNAKKINSVYPEEPVTKIIQMMDGHRLLKFAYRVACRDIGIPVRWFHTRLDTVAYLYFCLHAADFQFSSRQASLMLWKISQGIELELQLAKVVLVLCYCGFKTYNMVPLDIKTGLMIASMFHFVEDDADDGLSLDEGLDGFLTKSSVMTFSTSSSENSCYSPLYTDNESPIISRAQNPSRDVMNTPQLLKRLRKELAREGDIRDELEKELANQISIISEREGLISQLQHRVERMLREQGELETDHKVALLELQEKNESLIRRVHEVLKQCQDLKTENTQKNKKIDVLTKENQTFASQVRNTFAQLARAEEEVARLTLAHELAQTEWKSRKELLEEELNKVFAQLGSLSEQVQILQGKISVLEDELQKAKSEEKGEVLGPSMEALTKIENLQTQILDLSRQISLKDEEIINLKNKYDSVDHELKVMKEKNIELNEMIKSKHREHEDTVKKLKQELDSASSVASEKQKQMLVLSTEATTLKEKICHYSENEVQKRQELSVLEAQNRLLKEKVTSLQNQLAKAKESELQQELSHQKMLREKAQQLEKIMKETRTEISAVKAEMKEQHLRYERLRAQLKLKVEKQNGSILTLKNIARQLEQQNKELLDRLKIMFLQLQQSSGKNQEVQKMNKSLVNSLQASRREIEALQLERDQAKDKVKSLEAQCLQERRVMLTDDTEDVKCRDGSNESLSFELNDLFNANAHDVSGIKVEDEVEHTADDWMRIAELQARNKACLPHLKSSYPLESRPTVGLPSFTLTDEDLRMGDPKETIRRAALHLHESQHSHTPQTLKRSGSLQHDLNTPEQQHIGTDDAKLLASGISRTMTYKTRHANRLSSAQPKRRQSVMFMIANSPKHQRGSLLQRGLKLRKDACKSPTVVSRALRPAMSAANSRSPLSLRKNPRNKSPKKVQTE</sequence>
<reference evidence="8 9" key="1">
    <citation type="submission" date="2022-01" db="EMBL/GenBank/DDBJ databases">
        <title>A high-quality chromosome-level genome assembly of rohu carp, Labeo rohita.</title>
        <authorList>
            <person name="Arick M.A. II"/>
            <person name="Hsu C.-Y."/>
            <person name="Magbanua Z."/>
            <person name="Pechanova O."/>
            <person name="Grover C."/>
            <person name="Miller E."/>
            <person name="Thrash A."/>
            <person name="Ezzel L."/>
            <person name="Alam S."/>
            <person name="Benzie J."/>
            <person name="Hamilton M."/>
            <person name="Karsi A."/>
            <person name="Lawrence M.L."/>
            <person name="Peterson D.G."/>
        </authorList>
    </citation>
    <scope>NUCLEOTIDE SEQUENCE [LARGE SCALE GENOMIC DNA]</scope>
    <source>
        <strain evidence="9">BAU-BD-2019</strain>
        <tissue evidence="8">Blood</tissue>
    </source>
</reference>
<dbReference type="Proteomes" id="UP000830375">
    <property type="component" value="Unassembled WGS sequence"/>
</dbReference>
<evidence type="ECO:0000256" key="5">
    <source>
        <dbReference type="SAM" id="Coils"/>
    </source>
</evidence>
<evidence type="ECO:0000256" key="2">
    <source>
        <dbReference type="ARBA" id="ARBA00022490"/>
    </source>
</evidence>
<dbReference type="InterPro" id="IPR048724">
    <property type="entry name" value="NuMA_N_HOOK"/>
</dbReference>
<keyword evidence="9" id="KW-1185">Reference proteome</keyword>
<name>A0ABQ8M0P6_LABRO</name>
<dbReference type="Pfam" id="PF21670">
    <property type="entry name" value="HOOK_N_NuMA"/>
    <property type="match status" value="2"/>
</dbReference>
<accession>A0ABQ8M0P6</accession>
<comment type="caution">
    <text evidence="8">The sequence shown here is derived from an EMBL/GenBank/DDBJ whole genome shotgun (WGS) entry which is preliminary data.</text>
</comment>
<keyword evidence="3" id="KW-0597">Phosphoprotein</keyword>
<keyword evidence="2" id="KW-0963">Cytoplasm</keyword>
<protein>
    <submittedName>
        <fullName evidence="8">Nuclear mitotic apparatus protein 1</fullName>
    </submittedName>
</protein>
<feature type="coiled-coil region" evidence="5">
    <location>
        <begin position="215"/>
        <end position="1079"/>
    </location>
</feature>
<feature type="coiled-coil region" evidence="5">
    <location>
        <begin position="1298"/>
        <end position="1970"/>
    </location>
</feature>
<feature type="coiled-coil region" evidence="5">
    <location>
        <begin position="2611"/>
        <end position="3090"/>
    </location>
</feature>
<dbReference type="PANTHER" id="PTHR18902">
    <property type="entry name" value="NUCLEAR MITOTIC APPARATUS PROTEIN 1-RELATED"/>
    <property type="match status" value="1"/>
</dbReference>
<feature type="domain" description="Nuclear mitotic apparatus protein 1 N-terminal hook" evidence="7">
    <location>
        <begin position="2427"/>
        <end position="2566"/>
    </location>
</feature>
<feature type="domain" description="Nuclear mitotic apparatus protein 1 N-terminal hook" evidence="7">
    <location>
        <begin position="7"/>
        <end position="150"/>
    </location>
</feature>
<comment type="subcellular location">
    <subcellularLocation>
        <location evidence="1">Cytoplasm</location>
    </subcellularLocation>
</comment>
<feature type="region of interest" description="Disordered" evidence="6">
    <location>
        <begin position="3302"/>
        <end position="3331"/>
    </location>
</feature>
<dbReference type="EMBL" id="JACTAM010000015">
    <property type="protein sequence ID" value="KAI2656477.1"/>
    <property type="molecule type" value="Genomic_DNA"/>
</dbReference>
<feature type="coiled-coil region" evidence="5">
    <location>
        <begin position="1123"/>
        <end position="1269"/>
    </location>
</feature>
<feature type="region of interest" description="Disordered" evidence="6">
    <location>
        <begin position="2251"/>
        <end position="2429"/>
    </location>
</feature>
<evidence type="ECO:0000256" key="3">
    <source>
        <dbReference type="ARBA" id="ARBA00022553"/>
    </source>
</evidence>
<evidence type="ECO:0000256" key="6">
    <source>
        <dbReference type="SAM" id="MobiDB-lite"/>
    </source>
</evidence>
<feature type="compositionally biased region" description="Polar residues" evidence="6">
    <location>
        <begin position="2288"/>
        <end position="2297"/>
    </location>
</feature>
<dbReference type="PANTHER" id="PTHR18902:SF24">
    <property type="entry name" value="NUCLEAR MITOTIC APPARATUS PROTEIN 1"/>
    <property type="match status" value="1"/>
</dbReference>
<feature type="compositionally biased region" description="Polar residues" evidence="6">
    <location>
        <begin position="2357"/>
        <end position="2367"/>
    </location>
</feature>
<feature type="compositionally biased region" description="Low complexity" evidence="6">
    <location>
        <begin position="2251"/>
        <end position="2269"/>
    </location>
</feature>
<gene>
    <name evidence="8" type="ORF">H4Q32_013424</name>
</gene>
<evidence type="ECO:0000256" key="4">
    <source>
        <dbReference type="ARBA" id="ARBA00023054"/>
    </source>
</evidence>
<feature type="compositionally biased region" description="Basic residues" evidence="6">
    <location>
        <begin position="3318"/>
        <end position="3331"/>
    </location>
</feature>
<proteinExistence type="predicted"/>
<dbReference type="CDD" id="cd22224">
    <property type="entry name" value="HkD_NuMA"/>
    <property type="match status" value="1"/>
</dbReference>
<organism evidence="8 9">
    <name type="scientific">Labeo rohita</name>
    <name type="common">Indian major carp</name>
    <name type="synonym">Cyprinus rohita</name>
    <dbReference type="NCBI Taxonomy" id="84645"/>
    <lineage>
        <taxon>Eukaryota</taxon>
        <taxon>Metazoa</taxon>
        <taxon>Chordata</taxon>
        <taxon>Craniata</taxon>
        <taxon>Vertebrata</taxon>
        <taxon>Euteleostomi</taxon>
        <taxon>Actinopterygii</taxon>
        <taxon>Neopterygii</taxon>
        <taxon>Teleostei</taxon>
        <taxon>Ostariophysi</taxon>
        <taxon>Cypriniformes</taxon>
        <taxon>Cyprinidae</taxon>
        <taxon>Labeoninae</taxon>
        <taxon>Labeonini</taxon>
        <taxon>Labeo</taxon>
    </lineage>
</organism>
<evidence type="ECO:0000256" key="1">
    <source>
        <dbReference type="ARBA" id="ARBA00004496"/>
    </source>
</evidence>
<evidence type="ECO:0000313" key="9">
    <source>
        <dbReference type="Proteomes" id="UP000830375"/>
    </source>
</evidence>